<feature type="domain" description="Calcineurin-like phosphoesterase" evidence="2">
    <location>
        <begin position="3"/>
        <end position="197"/>
    </location>
</feature>
<dbReference type="InterPro" id="IPR004843">
    <property type="entry name" value="Calcineurin-like_PHP"/>
</dbReference>
<dbReference type="InterPro" id="IPR014576">
    <property type="entry name" value="Pesterase_YhaO"/>
</dbReference>
<dbReference type="Proteomes" id="UP000009875">
    <property type="component" value="Unassembled WGS sequence"/>
</dbReference>
<dbReference type="AlphaFoldDB" id="K9EF20"/>
<dbReference type="InterPro" id="IPR041796">
    <property type="entry name" value="Mre11_N"/>
</dbReference>
<organism evidence="3 4">
    <name type="scientific">Alloiococcus otitis ATCC 51267</name>
    <dbReference type="NCBI Taxonomy" id="883081"/>
    <lineage>
        <taxon>Bacteria</taxon>
        <taxon>Bacillati</taxon>
        <taxon>Bacillota</taxon>
        <taxon>Bacilli</taxon>
        <taxon>Lactobacillales</taxon>
        <taxon>Carnobacteriaceae</taxon>
        <taxon>Alloiococcus</taxon>
    </lineage>
</organism>
<keyword evidence="1" id="KW-0378">Hydrolase</keyword>
<dbReference type="PATRIC" id="fig|883081.3.peg.33"/>
<evidence type="ECO:0000256" key="1">
    <source>
        <dbReference type="ARBA" id="ARBA00022801"/>
    </source>
</evidence>
<dbReference type="EMBL" id="AGXA01000001">
    <property type="protein sequence ID" value="EKU94441.1"/>
    <property type="molecule type" value="Genomic_DNA"/>
</dbReference>
<dbReference type="PANTHER" id="PTHR30337:SF7">
    <property type="entry name" value="PHOSPHOESTERASE"/>
    <property type="match status" value="1"/>
</dbReference>
<dbReference type="Pfam" id="PF00149">
    <property type="entry name" value="Metallophos"/>
    <property type="match status" value="1"/>
</dbReference>
<dbReference type="Gene3D" id="3.60.21.10">
    <property type="match status" value="1"/>
</dbReference>
<name>K9EF20_9LACT</name>
<dbReference type="RefSeq" id="WP_003776095.1">
    <property type="nucleotide sequence ID" value="NZ_JH992957.1"/>
</dbReference>
<dbReference type="eggNOG" id="COG0420">
    <property type="taxonomic scope" value="Bacteria"/>
</dbReference>
<reference evidence="3 4" key="1">
    <citation type="submission" date="2012-09" db="EMBL/GenBank/DDBJ databases">
        <title>The Genome Sequence of Alloiococcus otitis ATCC 51267.</title>
        <authorList>
            <consortium name="The Broad Institute Genome Sequencing Platform"/>
            <person name="Earl A."/>
            <person name="Ward D."/>
            <person name="Feldgarden M."/>
            <person name="Gevers D."/>
            <person name="Huys G."/>
            <person name="Walker B."/>
            <person name="Young S.K."/>
            <person name="Zeng Q."/>
            <person name="Gargeya S."/>
            <person name="Fitzgerald M."/>
            <person name="Haas B."/>
            <person name="Abouelleil A."/>
            <person name="Alvarado L."/>
            <person name="Arachchi H.M."/>
            <person name="Berlin A.M."/>
            <person name="Chapman S.B."/>
            <person name="Goldberg J."/>
            <person name="Griggs A."/>
            <person name="Gujja S."/>
            <person name="Hansen M."/>
            <person name="Howarth C."/>
            <person name="Imamovic A."/>
            <person name="Larimer J."/>
            <person name="McCowen C."/>
            <person name="Montmayeur A."/>
            <person name="Murphy C."/>
            <person name="Neiman D."/>
            <person name="Pearson M."/>
            <person name="Priest M."/>
            <person name="Roberts A."/>
            <person name="Saif S."/>
            <person name="Shea T."/>
            <person name="Sisk P."/>
            <person name="Sykes S."/>
            <person name="Wortman J."/>
            <person name="Nusbaum C."/>
            <person name="Birren B."/>
        </authorList>
    </citation>
    <scope>NUCLEOTIDE SEQUENCE [LARGE SCALE GENOMIC DNA]</scope>
    <source>
        <strain evidence="3 4">ATCC 51267</strain>
    </source>
</reference>
<dbReference type="SUPFAM" id="SSF56300">
    <property type="entry name" value="Metallo-dependent phosphatases"/>
    <property type="match status" value="1"/>
</dbReference>
<dbReference type="PIRSF" id="PIRSF033091">
    <property type="entry name" value="Pesterase_YhaO"/>
    <property type="match status" value="1"/>
</dbReference>
<dbReference type="OrthoDB" id="9773856at2"/>
<comment type="caution">
    <text evidence="3">The sequence shown here is derived from an EMBL/GenBank/DDBJ whole genome shotgun (WGS) entry which is preliminary data.</text>
</comment>
<dbReference type="InterPro" id="IPR029052">
    <property type="entry name" value="Metallo-depent_PP-like"/>
</dbReference>
<dbReference type="GO" id="GO:0016787">
    <property type="term" value="F:hydrolase activity"/>
    <property type="evidence" value="ECO:0007669"/>
    <property type="project" value="UniProtKB-KW"/>
</dbReference>
<gene>
    <name evidence="3" type="ORF">HMPREF9698_00031</name>
</gene>
<protein>
    <recommendedName>
        <fullName evidence="2">Calcineurin-like phosphoesterase domain-containing protein</fullName>
    </recommendedName>
</protein>
<dbReference type="PANTHER" id="PTHR30337">
    <property type="entry name" value="COMPONENT OF ATP-DEPENDENT DSDNA EXONUCLEASE"/>
    <property type="match status" value="1"/>
</dbReference>
<sequence>MVKFIHTADLHLNSPFKGLAHMDRDLLNQVKASTFDAFARVVDQALDQEVDFVLIAGDLFDLASRSIYAQVFLKDQFTRLQEAGIPVVIGFGNHDYVADQRFYLDFPDNVTIFPDQVTTHYLESKAGEKVAITGFSYHQQHIAKNMLASFPARDKQVDYHLGLYHGDLASQSQDYAPFQKEDIARLHYHYLALGHIHFFHQVFPDLPAYYPGNTQGRHINEKGQKGALLVTLQGPNHQVSFFPTASLEWDEWDLPVTDQDTINSVHQALLDRLAGKKTYQIIRVNFLVHDQAGKDLADQLSADKLNELVLDQDLWLKDRKIIWQAKQDKLASLYPRAWQEAVTSLKRTGLDGYLNILKQKIDESYLKDLESSSRQADLVDQAKQLLDQEDKG</sequence>
<keyword evidence="4" id="KW-1185">Reference proteome</keyword>
<evidence type="ECO:0000313" key="3">
    <source>
        <dbReference type="EMBL" id="EKU94441.1"/>
    </source>
</evidence>
<evidence type="ECO:0000259" key="2">
    <source>
        <dbReference type="Pfam" id="PF00149"/>
    </source>
</evidence>
<accession>K9EF20</accession>
<dbReference type="STRING" id="883081.HMPREF9698_00031"/>
<evidence type="ECO:0000313" key="4">
    <source>
        <dbReference type="Proteomes" id="UP000009875"/>
    </source>
</evidence>
<dbReference type="InterPro" id="IPR050535">
    <property type="entry name" value="DNA_Repair-Maintenance_Comp"/>
</dbReference>
<proteinExistence type="predicted"/>
<dbReference type="HOGENOM" id="CLU_026621_4_0_9"/>
<dbReference type="CDD" id="cd00840">
    <property type="entry name" value="MPP_Mre11_N"/>
    <property type="match status" value="1"/>
</dbReference>